<dbReference type="PANTHER" id="PTHR11085:SF12">
    <property type="entry name" value="NAD-DEPENDENT PROTEIN DEACYLASE SIRTUIN-6"/>
    <property type="match status" value="1"/>
</dbReference>
<dbReference type="EC" id="2.3.1.286" evidence="2"/>
<dbReference type="Proteomes" id="UP001302676">
    <property type="component" value="Unassembled WGS sequence"/>
</dbReference>
<reference evidence="10" key="1">
    <citation type="journal article" date="2023" name="Mol. Phylogenet. Evol.">
        <title>Genome-scale phylogeny and comparative genomics of the fungal order Sordariales.</title>
        <authorList>
            <person name="Hensen N."/>
            <person name="Bonometti L."/>
            <person name="Westerberg I."/>
            <person name="Brannstrom I.O."/>
            <person name="Guillou S."/>
            <person name="Cros-Aarteil S."/>
            <person name="Calhoun S."/>
            <person name="Haridas S."/>
            <person name="Kuo A."/>
            <person name="Mondo S."/>
            <person name="Pangilinan J."/>
            <person name="Riley R."/>
            <person name="LaButti K."/>
            <person name="Andreopoulos B."/>
            <person name="Lipzen A."/>
            <person name="Chen C."/>
            <person name="Yan M."/>
            <person name="Daum C."/>
            <person name="Ng V."/>
            <person name="Clum A."/>
            <person name="Steindorff A."/>
            <person name="Ohm R.A."/>
            <person name="Martin F."/>
            <person name="Silar P."/>
            <person name="Natvig D.O."/>
            <person name="Lalanne C."/>
            <person name="Gautier V."/>
            <person name="Ament-Velasquez S.L."/>
            <person name="Kruys A."/>
            <person name="Hutchinson M.I."/>
            <person name="Powell A.J."/>
            <person name="Barry K."/>
            <person name="Miller A.N."/>
            <person name="Grigoriev I.V."/>
            <person name="Debuchy R."/>
            <person name="Gladieux P."/>
            <person name="Hiltunen Thoren M."/>
            <person name="Johannesson H."/>
        </authorList>
    </citation>
    <scope>NUCLEOTIDE SEQUENCE</scope>
    <source>
        <strain evidence="10">CBS 141.50</strain>
    </source>
</reference>
<dbReference type="GO" id="GO:0070403">
    <property type="term" value="F:NAD+ binding"/>
    <property type="evidence" value="ECO:0007669"/>
    <property type="project" value="InterPro"/>
</dbReference>
<protein>
    <recommendedName>
        <fullName evidence="2">protein acetyllysine N-acetyltransferase</fullName>
        <ecNumber evidence="2">2.3.1.286</ecNumber>
    </recommendedName>
</protein>
<dbReference type="AlphaFoldDB" id="A0AAN6UWB8"/>
<dbReference type="PROSITE" id="PS50305">
    <property type="entry name" value="SIRTUIN"/>
    <property type="match status" value="1"/>
</dbReference>
<feature type="binding site" evidence="8">
    <location>
        <position position="132"/>
    </location>
    <ligand>
        <name>Zn(2+)</name>
        <dbReference type="ChEBI" id="CHEBI:29105"/>
    </ligand>
</feature>
<dbReference type="GeneID" id="87814981"/>
<reference evidence="10" key="2">
    <citation type="submission" date="2023-05" db="EMBL/GenBank/DDBJ databases">
        <authorList>
            <consortium name="Lawrence Berkeley National Laboratory"/>
            <person name="Steindorff A."/>
            <person name="Hensen N."/>
            <person name="Bonometti L."/>
            <person name="Westerberg I."/>
            <person name="Brannstrom I.O."/>
            <person name="Guillou S."/>
            <person name="Cros-Aarteil S."/>
            <person name="Calhoun S."/>
            <person name="Haridas S."/>
            <person name="Kuo A."/>
            <person name="Mondo S."/>
            <person name="Pangilinan J."/>
            <person name="Riley R."/>
            <person name="Labutti K."/>
            <person name="Andreopoulos B."/>
            <person name="Lipzen A."/>
            <person name="Chen C."/>
            <person name="Yanf M."/>
            <person name="Daum C."/>
            <person name="Ng V."/>
            <person name="Clum A."/>
            <person name="Ohm R."/>
            <person name="Martin F."/>
            <person name="Silar P."/>
            <person name="Natvig D."/>
            <person name="Lalanne C."/>
            <person name="Gautier V."/>
            <person name="Ament-Velasquez S.L."/>
            <person name="Kruys A."/>
            <person name="Hutchinson M.I."/>
            <person name="Powell A.J."/>
            <person name="Barry K."/>
            <person name="Miller A.N."/>
            <person name="Grigoriev I.V."/>
            <person name="Debuchy R."/>
            <person name="Gladieux P."/>
            <person name="Thoren M.H."/>
            <person name="Johannesson H."/>
        </authorList>
    </citation>
    <scope>NUCLEOTIDE SEQUENCE</scope>
    <source>
        <strain evidence="10">CBS 141.50</strain>
    </source>
</reference>
<dbReference type="FunFam" id="3.40.50.1220:FF:000038">
    <property type="entry name" value="NAD-dependent protein deacetylase sirtuin-6 isoform X2"/>
    <property type="match status" value="1"/>
</dbReference>
<evidence type="ECO:0000256" key="6">
    <source>
        <dbReference type="ARBA" id="ARBA00023027"/>
    </source>
</evidence>
<dbReference type="InterPro" id="IPR026590">
    <property type="entry name" value="Ssirtuin_cat_dom"/>
</dbReference>
<keyword evidence="3" id="KW-0808">Transferase</keyword>
<gene>
    <name evidence="10" type="ORF">C8A04DRAFT_15123</name>
</gene>
<evidence type="ECO:0000313" key="10">
    <source>
        <dbReference type="EMBL" id="KAK4140249.1"/>
    </source>
</evidence>
<sequence length="395" mass="42865">MAWTTGKVALPELTEAPNDLDDKARQLANLIRQSKHFIVFTGAGISTSAGIPDFRGPEGAWTLQAQGRQRTTAATSSLQAIPTATHMALVALQDGGLLKYVVSQNCDGLHRRSGILPDKISELHGNNNREICKDCGKEYLRDFRAVADNTSSILDHRTGRRCARPNCGGPLHDTIINFTESLPERDLSLARGHADRADLCLVLGSSLTVTPANEIPEAVGRRAGRGGSGSTTGPTLAICNLQETPLDEMSGLRVHAKTDDLMVRVMRELEMEIPEFILRRRLAVFVEATAGQGRGRGRKLVVAGVDVDGTPMSFLRTVKLAGSRRVLKAEPFAFDLRGDAAEGALEVQLELEFMGHYGEPNLGITHVVEEGNSAVEAIYVLEYNPGNGEWKYSRS</sequence>
<evidence type="ECO:0000256" key="4">
    <source>
        <dbReference type="ARBA" id="ARBA00022723"/>
    </source>
</evidence>
<dbReference type="GO" id="GO:0017136">
    <property type="term" value="F:histone deacetylase activity, NAD-dependent"/>
    <property type="evidence" value="ECO:0007669"/>
    <property type="project" value="TreeGrafter"/>
</dbReference>
<comment type="similarity">
    <text evidence="7">Belongs to the sirtuin family. Class IV subfamily.</text>
</comment>
<dbReference type="GO" id="GO:0005634">
    <property type="term" value="C:nucleus"/>
    <property type="evidence" value="ECO:0007669"/>
    <property type="project" value="TreeGrafter"/>
</dbReference>
<name>A0AAN6UWB8_9PEZI</name>
<feature type="binding site" evidence="8">
    <location>
        <position position="135"/>
    </location>
    <ligand>
        <name>Zn(2+)</name>
        <dbReference type="ChEBI" id="CHEBI:29105"/>
    </ligand>
</feature>
<feature type="binding site" evidence="8">
    <location>
        <position position="167"/>
    </location>
    <ligand>
        <name>Zn(2+)</name>
        <dbReference type="ChEBI" id="CHEBI:29105"/>
    </ligand>
</feature>
<dbReference type="RefSeq" id="XP_062633620.1">
    <property type="nucleotide sequence ID" value="XM_062778368.1"/>
</dbReference>
<dbReference type="PANTHER" id="PTHR11085">
    <property type="entry name" value="NAD-DEPENDENT PROTEIN DEACYLASE SIRTUIN-5, MITOCHONDRIAL-RELATED"/>
    <property type="match status" value="1"/>
</dbReference>
<evidence type="ECO:0000256" key="7">
    <source>
        <dbReference type="ARBA" id="ARBA00038170"/>
    </source>
</evidence>
<dbReference type="Gene3D" id="3.40.50.1220">
    <property type="entry name" value="TPP-binding domain"/>
    <property type="match status" value="1"/>
</dbReference>
<dbReference type="GO" id="GO:0046872">
    <property type="term" value="F:metal ion binding"/>
    <property type="evidence" value="ECO:0007669"/>
    <property type="project" value="UniProtKB-KW"/>
</dbReference>
<evidence type="ECO:0000256" key="3">
    <source>
        <dbReference type="ARBA" id="ARBA00022679"/>
    </source>
</evidence>
<keyword evidence="6" id="KW-0520">NAD</keyword>
<dbReference type="GO" id="GO:0000122">
    <property type="term" value="P:negative regulation of transcription by RNA polymerase II"/>
    <property type="evidence" value="ECO:0007669"/>
    <property type="project" value="TreeGrafter"/>
</dbReference>
<proteinExistence type="inferred from homology"/>
<comment type="caution">
    <text evidence="10">The sequence shown here is derived from an EMBL/GenBank/DDBJ whole genome shotgun (WGS) entry which is preliminary data.</text>
</comment>
<dbReference type="Pfam" id="PF02146">
    <property type="entry name" value="SIR2"/>
    <property type="match status" value="1"/>
</dbReference>
<evidence type="ECO:0000256" key="5">
    <source>
        <dbReference type="ARBA" id="ARBA00022833"/>
    </source>
</evidence>
<feature type="binding site" evidence="8">
    <location>
        <position position="162"/>
    </location>
    <ligand>
        <name>Zn(2+)</name>
        <dbReference type="ChEBI" id="CHEBI:29105"/>
    </ligand>
</feature>
<keyword evidence="11" id="KW-1185">Reference proteome</keyword>
<organism evidence="10 11">
    <name type="scientific">Dichotomopilus funicola</name>
    <dbReference type="NCBI Taxonomy" id="1934379"/>
    <lineage>
        <taxon>Eukaryota</taxon>
        <taxon>Fungi</taxon>
        <taxon>Dikarya</taxon>
        <taxon>Ascomycota</taxon>
        <taxon>Pezizomycotina</taxon>
        <taxon>Sordariomycetes</taxon>
        <taxon>Sordariomycetidae</taxon>
        <taxon>Sordariales</taxon>
        <taxon>Chaetomiaceae</taxon>
        <taxon>Dichotomopilus</taxon>
    </lineage>
</organism>
<dbReference type="Gene3D" id="2.20.28.200">
    <property type="match status" value="1"/>
</dbReference>
<evidence type="ECO:0000259" key="9">
    <source>
        <dbReference type="PROSITE" id="PS50305"/>
    </source>
</evidence>
<comment type="similarity">
    <text evidence="1">Belongs to the sirtuin family. Class I subfamily.</text>
</comment>
<keyword evidence="4 8" id="KW-0479">Metal-binding</keyword>
<feature type="active site" description="Proton acceptor" evidence="8">
    <location>
        <position position="124"/>
    </location>
</feature>
<evidence type="ECO:0000256" key="8">
    <source>
        <dbReference type="PROSITE-ProRule" id="PRU00236"/>
    </source>
</evidence>
<evidence type="ECO:0000256" key="1">
    <source>
        <dbReference type="ARBA" id="ARBA00006924"/>
    </source>
</evidence>
<dbReference type="InterPro" id="IPR029035">
    <property type="entry name" value="DHS-like_NAD/FAD-binding_dom"/>
</dbReference>
<dbReference type="SUPFAM" id="SSF52467">
    <property type="entry name" value="DHS-like NAD/FAD-binding domain"/>
    <property type="match status" value="1"/>
</dbReference>
<dbReference type="InterPro" id="IPR050134">
    <property type="entry name" value="NAD-dep_sirtuin_deacylases"/>
</dbReference>
<evidence type="ECO:0000256" key="2">
    <source>
        <dbReference type="ARBA" id="ARBA00012928"/>
    </source>
</evidence>
<keyword evidence="5 8" id="KW-0862">Zinc</keyword>
<feature type="domain" description="Deacetylase sirtuin-type" evidence="9">
    <location>
        <begin position="17"/>
        <end position="272"/>
    </location>
</feature>
<dbReference type="EMBL" id="MU853636">
    <property type="protein sequence ID" value="KAK4140249.1"/>
    <property type="molecule type" value="Genomic_DNA"/>
</dbReference>
<dbReference type="InterPro" id="IPR003000">
    <property type="entry name" value="Sirtuin"/>
</dbReference>
<evidence type="ECO:0000313" key="11">
    <source>
        <dbReference type="Proteomes" id="UP001302676"/>
    </source>
</evidence>
<accession>A0AAN6UWB8</accession>
<dbReference type="GO" id="GO:0003714">
    <property type="term" value="F:transcription corepressor activity"/>
    <property type="evidence" value="ECO:0007669"/>
    <property type="project" value="TreeGrafter"/>
</dbReference>